<gene>
    <name evidence="2" type="ORF">Sviol_16780</name>
</gene>
<organism evidence="2 3">
    <name type="scientific">Streptomyces violascens</name>
    <dbReference type="NCBI Taxonomy" id="67381"/>
    <lineage>
        <taxon>Bacteria</taxon>
        <taxon>Bacillati</taxon>
        <taxon>Actinomycetota</taxon>
        <taxon>Actinomycetes</taxon>
        <taxon>Kitasatosporales</taxon>
        <taxon>Streptomycetaceae</taxon>
        <taxon>Streptomyces</taxon>
    </lineage>
</organism>
<keyword evidence="3" id="KW-1185">Reference proteome</keyword>
<feature type="region of interest" description="Disordered" evidence="1">
    <location>
        <begin position="45"/>
        <end position="75"/>
    </location>
</feature>
<reference evidence="2" key="1">
    <citation type="submission" date="2024-05" db="EMBL/GenBank/DDBJ databases">
        <title>Whole genome shotgun sequence of Streptomyces violascens NBRC 12920.</title>
        <authorList>
            <person name="Komaki H."/>
            <person name="Tamura T."/>
        </authorList>
    </citation>
    <scope>NUCLEOTIDE SEQUENCE</scope>
    <source>
        <strain evidence="2">NBRC 12920</strain>
    </source>
</reference>
<evidence type="ECO:0000313" key="2">
    <source>
        <dbReference type="EMBL" id="GHI37270.1"/>
    </source>
</evidence>
<evidence type="ECO:0000256" key="1">
    <source>
        <dbReference type="SAM" id="MobiDB-lite"/>
    </source>
</evidence>
<protein>
    <submittedName>
        <fullName evidence="2">Uncharacterized protein</fullName>
    </submittedName>
</protein>
<evidence type="ECO:0000313" key="3">
    <source>
        <dbReference type="Proteomes" id="UP001050808"/>
    </source>
</evidence>
<dbReference type="Proteomes" id="UP001050808">
    <property type="component" value="Unassembled WGS sequence"/>
</dbReference>
<dbReference type="EMBL" id="BNDY01000002">
    <property type="protein sequence ID" value="GHI37270.1"/>
    <property type="molecule type" value="Genomic_DNA"/>
</dbReference>
<comment type="caution">
    <text evidence="2">The sequence shown here is derived from an EMBL/GenBank/DDBJ whole genome shotgun (WGS) entry which is preliminary data.</text>
</comment>
<name>A0ABQ3QJ18_9ACTN</name>
<accession>A0ABQ3QJ18</accession>
<sequence>MHKENCHGPILTGPRNPISAAVRGPPTWEFVAQRGTARGDLAQAVDSRRTAGMPAREAGPVPDVRSVSADVTKRA</sequence>
<proteinExistence type="predicted"/>
<feature type="region of interest" description="Disordered" evidence="1">
    <location>
        <begin position="1"/>
        <end position="22"/>
    </location>
</feature>